<evidence type="ECO:0000256" key="4">
    <source>
        <dbReference type="ARBA" id="ARBA00022801"/>
    </source>
</evidence>
<dbReference type="GO" id="GO:0008270">
    <property type="term" value="F:zinc ion binding"/>
    <property type="evidence" value="ECO:0007669"/>
    <property type="project" value="InterPro"/>
</dbReference>
<evidence type="ECO:0000256" key="6">
    <source>
        <dbReference type="ARBA" id="ARBA00023049"/>
    </source>
</evidence>
<sequence length="1417" mass="156454">MVHLIMRKIKTSALVLIVGTLVLGAGAPQENDVVFLSLDTVFDRGAIFQDRNSDEVIDFVNARFVLGNVPTPTEITAAAEVAARLGFETMALDLPLARSAGEGTMIAIGRAGVIRARLSEADLRLDTLLPGEGLVTVGHLANDQVLVIAGGDDRGTLAAARLLAGRLPHVWDPKGPTLTEVLTNVRDFLSDAGAIPAEIAVENVHVKDEDTAIDRLTITVQMSSAVDSARAETALNRLAEERLTSSNHEAVDDDESEPELSYSGARVVRFNLFVDSEALGFVDVPRAAPPADKPLAQRPGSGVKRSLDLSSVYSSDGFLGDANSDLISDRTDVVIVPSGAGIDGTIDLAARIGLEVTGLSIPLVRTVDEIDTPGSEPTLVLVGTPHPLVDELVADGKLTLPTLQSGQGLIRVVPKAFGSKSAVVITGADASGVARALGQVTERFPHVWQRGKDRTTLDQIESDLRNVLAGRSPAGQAATALYKLDQIFQELSQLDLESAEVTVYVDKPESGLGVLVQDTAVQQLTVDHLNVHVESLDVQEAKPISVNGTPISAEFDIPSEVDEFWQIFRSQVMPSVTWDEPIAVMARLSEPPPIRSKLEQQAVQELVDAGARLEDVSVTITSAYKQGFSWLYDIIRPRLTEQPVDNMLIRYAETGPPEDWQQQAMFTPTRWLLELHPIDEILANELNLTLEKIVFEKMPIGSPTYEVIARDENGVELLRETFEPKFVLRSFFDQFPDYEKVRVTTGWISAQVGDRRTVDTRIVTDLERFWDYYQGTTLPAIYDYVMALHEGKPLAADAPHFGELRVQVTLSESDYQLGIDQEQIAPMEALHEEIYFSTLHFFDVLGRFTRGQPLNYPGRVIPIVKATSDGLPGRAAISFTGFGSRRPAVKVDYRERNGRTGTKRRDIPKVSVERPRSLSAQVSLESNGLEKLDLRVKVDTQHDEWAELALRTRVERVDAQIMSAEQVMAVVANLDLLRAAGMYRDALAYHDVGVLQVSAGWEHDIDVLSEPVTTLTQNGQASPFPVVTELLRDAPVVAVGEGPLVQWDTPIPPSEAYALLAMMAEYPEATTYQVGKSYLGKDVWAMDLMSPIEASHWSHTKATTFKPTVIYSARQHANEVSSTSHVLRLAELLLTDSSVRQQLDKVNVVIHPITNADGAQLAYDLAQQTPSHMLHAGYLGALGVDVGAGQWESDPIYPESTIRPELWRTWLPDIFLNPHGYPSHEWVQLFSEYAGWVRNRVTQSRSWWGMRGWFMPGFGYLDDPRYPRHKSAAFEIRDLITEHINALPEIRAFNDRAYARYRRYGFAHDNENFKLDFSDDVLIYTAIKGARVSAGSRSFMARNPRVTIWSGSTEAPDETARGDWMKLVASAGLQWDKAILKYLAEGQHVVERDGSDFFGGVRLTMFRPRPPKVDDAE</sequence>
<dbReference type="Pfam" id="PF00246">
    <property type="entry name" value="Peptidase_M14"/>
    <property type="match status" value="1"/>
</dbReference>
<gene>
    <name evidence="8" type="ORF">METZ01_LOCUS53322</name>
</gene>
<proteinExistence type="inferred from homology"/>
<dbReference type="SUPFAM" id="SSF53187">
    <property type="entry name" value="Zn-dependent exopeptidases"/>
    <property type="match status" value="1"/>
</dbReference>
<comment type="similarity">
    <text evidence="2">Belongs to the peptidase M14 family.</text>
</comment>
<dbReference type="Gene3D" id="3.40.630.10">
    <property type="entry name" value="Zn peptidases"/>
    <property type="match status" value="1"/>
</dbReference>
<dbReference type="GO" id="GO:0005615">
    <property type="term" value="C:extracellular space"/>
    <property type="evidence" value="ECO:0007669"/>
    <property type="project" value="TreeGrafter"/>
</dbReference>
<keyword evidence="6" id="KW-0482">Metalloprotease</keyword>
<keyword evidence="3" id="KW-0645">Protease</keyword>
<evidence type="ECO:0000256" key="2">
    <source>
        <dbReference type="ARBA" id="ARBA00005988"/>
    </source>
</evidence>
<organism evidence="8">
    <name type="scientific">marine metagenome</name>
    <dbReference type="NCBI Taxonomy" id="408172"/>
    <lineage>
        <taxon>unclassified sequences</taxon>
        <taxon>metagenomes</taxon>
        <taxon>ecological metagenomes</taxon>
    </lineage>
</organism>
<evidence type="ECO:0000259" key="7">
    <source>
        <dbReference type="SMART" id="SM00631"/>
    </source>
</evidence>
<evidence type="ECO:0000256" key="3">
    <source>
        <dbReference type="ARBA" id="ARBA00022670"/>
    </source>
</evidence>
<name>A0A381SAY9_9ZZZZ</name>
<comment type="cofactor">
    <cofactor evidence="1">
        <name>Zn(2+)</name>
        <dbReference type="ChEBI" id="CHEBI:29105"/>
    </cofactor>
</comment>
<feature type="domain" description="Peptidase M14" evidence="7">
    <location>
        <begin position="1054"/>
        <end position="1282"/>
    </location>
</feature>
<evidence type="ECO:0000256" key="1">
    <source>
        <dbReference type="ARBA" id="ARBA00001947"/>
    </source>
</evidence>
<evidence type="ECO:0000256" key="5">
    <source>
        <dbReference type="ARBA" id="ARBA00022833"/>
    </source>
</evidence>
<accession>A0A381SAY9</accession>
<reference evidence="8" key="1">
    <citation type="submission" date="2018-05" db="EMBL/GenBank/DDBJ databases">
        <authorList>
            <person name="Lanie J.A."/>
            <person name="Ng W.-L."/>
            <person name="Kazmierczak K.M."/>
            <person name="Andrzejewski T.M."/>
            <person name="Davidsen T.M."/>
            <person name="Wayne K.J."/>
            <person name="Tettelin H."/>
            <person name="Glass J.I."/>
            <person name="Rusch D."/>
            <person name="Podicherti R."/>
            <person name="Tsui H.-C.T."/>
            <person name="Winkler M.E."/>
        </authorList>
    </citation>
    <scope>NUCLEOTIDE SEQUENCE</scope>
</reference>
<keyword evidence="4" id="KW-0378">Hydrolase</keyword>
<dbReference type="InterPro" id="IPR000834">
    <property type="entry name" value="Peptidase_M14"/>
</dbReference>
<dbReference type="PANTHER" id="PTHR11705">
    <property type="entry name" value="PROTEASE FAMILY M14 CARBOXYPEPTIDASE A,B"/>
    <property type="match status" value="1"/>
</dbReference>
<evidence type="ECO:0000313" key="8">
    <source>
        <dbReference type="EMBL" id="SVA00468.1"/>
    </source>
</evidence>
<dbReference type="GO" id="GO:0006508">
    <property type="term" value="P:proteolysis"/>
    <property type="evidence" value="ECO:0007669"/>
    <property type="project" value="UniProtKB-KW"/>
</dbReference>
<dbReference type="EMBL" id="UINC01002805">
    <property type="protein sequence ID" value="SVA00468.1"/>
    <property type="molecule type" value="Genomic_DNA"/>
</dbReference>
<dbReference type="GO" id="GO:0004181">
    <property type="term" value="F:metallocarboxypeptidase activity"/>
    <property type="evidence" value="ECO:0007669"/>
    <property type="project" value="InterPro"/>
</dbReference>
<dbReference type="CDD" id="cd06232">
    <property type="entry name" value="M14-like"/>
    <property type="match status" value="1"/>
</dbReference>
<dbReference type="PANTHER" id="PTHR11705:SF143">
    <property type="entry name" value="SLL0236 PROTEIN"/>
    <property type="match status" value="1"/>
</dbReference>
<dbReference type="SMART" id="SM00631">
    <property type="entry name" value="Zn_pept"/>
    <property type="match status" value="1"/>
</dbReference>
<keyword evidence="5" id="KW-0862">Zinc</keyword>
<protein>
    <recommendedName>
        <fullName evidence="7">Peptidase M14 domain-containing protein</fullName>
    </recommendedName>
</protein>